<dbReference type="InterPro" id="IPR015424">
    <property type="entry name" value="PyrdxlP-dep_Trfase"/>
</dbReference>
<dbReference type="PANTHER" id="PTHR32325:SF4">
    <property type="entry name" value="TRYPTOPHANASE"/>
    <property type="match status" value="1"/>
</dbReference>
<sequence length="123" mass="13472">MDMLTDSGVNAMSDQQQAAMLVADNSYAGSSTFTRLEEKLTDIFGTQCFLPTHQGRACENIIAQVYVSPGSIVPMNYHFTTTKAYISLNGATVEEIFIDEALNNLFKGNIDIVKLEQLIADKG</sequence>
<accession>A0A078M739</accession>
<name>A0A078M739_9BACL</name>
<dbReference type="SUPFAM" id="SSF53383">
    <property type="entry name" value="PLP-dependent transferases"/>
    <property type="match status" value="1"/>
</dbReference>
<dbReference type="InterPro" id="IPR015421">
    <property type="entry name" value="PyrdxlP-dep_Trfase_major"/>
</dbReference>
<dbReference type="HOGENOM" id="CLU_2012469_0_0_9"/>
<evidence type="ECO:0000313" key="4">
    <source>
        <dbReference type="EMBL" id="CEA01142.1"/>
    </source>
</evidence>
<proteinExistence type="predicted"/>
<dbReference type="Pfam" id="PF01212">
    <property type="entry name" value="Beta_elim_lyase"/>
    <property type="match status" value="1"/>
</dbReference>
<dbReference type="EMBL" id="LN483074">
    <property type="protein sequence ID" value="CEA01142.1"/>
    <property type="molecule type" value="Genomic_DNA"/>
</dbReference>
<evidence type="ECO:0000259" key="3">
    <source>
        <dbReference type="Pfam" id="PF01212"/>
    </source>
</evidence>
<feature type="domain" description="Aromatic amino acid beta-eliminating lyase/threonine aldolase" evidence="3">
    <location>
        <begin position="2"/>
        <end position="122"/>
    </location>
</feature>
<dbReference type="PANTHER" id="PTHR32325">
    <property type="entry name" value="BETA-ELIMINATING LYASE-LIKE PROTEIN-RELATED"/>
    <property type="match status" value="1"/>
</dbReference>
<gene>
    <name evidence="4" type="primary">tpl</name>
    <name evidence="4" type="ORF">BN1050_00800</name>
</gene>
<dbReference type="Gene3D" id="3.40.640.10">
    <property type="entry name" value="Type I PLP-dependent aspartate aminotransferase-like (Major domain)"/>
    <property type="match status" value="1"/>
</dbReference>
<protein>
    <submittedName>
        <fullName evidence="4">Tyrosine phenol-lyase</fullName>
    </submittedName>
</protein>
<dbReference type="GO" id="GO:0006520">
    <property type="term" value="P:amino acid metabolic process"/>
    <property type="evidence" value="ECO:0007669"/>
    <property type="project" value="InterPro"/>
</dbReference>
<keyword evidence="4" id="KW-0456">Lyase</keyword>
<reference evidence="4" key="1">
    <citation type="submission" date="2014-07" db="EMBL/GenBank/DDBJ databases">
        <authorList>
            <person name="Urmite Genomes Urmite Genomes"/>
        </authorList>
    </citation>
    <scope>NUCLEOTIDE SEQUENCE</scope>
    <source>
        <strain evidence="4">13S34_air</strain>
    </source>
</reference>
<organism evidence="4">
    <name type="scientific">Metalysinibacillus saudimassiliensis</name>
    <dbReference type="NCBI Taxonomy" id="1461583"/>
    <lineage>
        <taxon>Bacteria</taxon>
        <taxon>Bacillati</taxon>
        <taxon>Bacillota</taxon>
        <taxon>Bacilli</taxon>
        <taxon>Bacillales</taxon>
        <taxon>Caryophanaceae</taxon>
        <taxon>Metalysinibacillus</taxon>
    </lineage>
</organism>
<keyword evidence="2" id="KW-0663">Pyridoxal phosphate</keyword>
<evidence type="ECO:0000256" key="2">
    <source>
        <dbReference type="ARBA" id="ARBA00022898"/>
    </source>
</evidence>
<dbReference type="AlphaFoldDB" id="A0A078M739"/>
<comment type="cofactor">
    <cofactor evidence="1">
        <name>pyridoxal 5'-phosphate</name>
        <dbReference type="ChEBI" id="CHEBI:597326"/>
    </cofactor>
</comment>
<dbReference type="GO" id="GO:0016829">
    <property type="term" value="F:lyase activity"/>
    <property type="evidence" value="ECO:0007669"/>
    <property type="project" value="UniProtKB-KW"/>
</dbReference>
<dbReference type="InterPro" id="IPR001597">
    <property type="entry name" value="ArAA_b-elim_lyase/Thr_aldolase"/>
</dbReference>
<evidence type="ECO:0000256" key="1">
    <source>
        <dbReference type="ARBA" id="ARBA00001933"/>
    </source>
</evidence>
<dbReference type="PATRIC" id="fig|1461583.4.peg.764"/>